<dbReference type="InterPro" id="IPR047121">
    <property type="entry name" value="YjiB-like"/>
</dbReference>
<comment type="caution">
    <text evidence="2">The sequence shown here is derived from an EMBL/GenBank/DDBJ whole genome shotgun (WGS) entry which is preliminary data.</text>
</comment>
<dbReference type="InterPro" id="IPR014500">
    <property type="entry name" value="UCP019307_cupin"/>
</dbReference>
<dbReference type="PANTHER" id="PTHR36448">
    <property type="entry name" value="BLR7373 PROTEIN"/>
    <property type="match status" value="1"/>
</dbReference>
<dbReference type="PATRIC" id="fig|1408103.3.peg.1526"/>
<dbReference type="PANTHER" id="PTHR36448:SF2">
    <property type="entry name" value="CUPIN TYPE-1 DOMAIN-CONTAINING PROTEIN"/>
    <property type="match status" value="1"/>
</dbReference>
<proteinExistence type="predicted"/>
<accession>A0A0M2T1J5</accession>
<protein>
    <recommendedName>
        <fullName evidence="1">Cupin type-2 domain-containing protein</fullName>
    </recommendedName>
</protein>
<keyword evidence="3" id="KW-1185">Reference proteome</keyword>
<feature type="domain" description="Cupin type-2" evidence="1">
    <location>
        <begin position="59"/>
        <end position="107"/>
    </location>
</feature>
<dbReference type="InterPro" id="IPR011051">
    <property type="entry name" value="RmlC_Cupin_sf"/>
</dbReference>
<dbReference type="Pfam" id="PF07883">
    <property type="entry name" value="Cupin_2"/>
    <property type="match status" value="1"/>
</dbReference>
<dbReference type="Gene3D" id="2.60.120.10">
    <property type="entry name" value="Jelly Rolls"/>
    <property type="match status" value="1"/>
</dbReference>
<sequence>MNVNSQVHSFYLKDDGQIPNNPELPVIVYQGIFNENPNGIAETFKRNDWEGCWTGQVFGYQHYHSNSHEVLGVKSGEATLLLGGDSGERVEVKEGDVVVLPAGTGHKKVEGSPDFAVIGAYPKGSSSNLLEKDPGSRTQALHEIRNVPVPEKDPVYGDEGPLLHKWVK</sequence>
<dbReference type="AlphaFoldDB" id="A0A0M2T1J5"/>
<dbReference type="InterPro" id="IPR013096">
    <property type="entry name" value="Cupin_2"/>
</dbReference>
<dbReference type="InterPro" id="IPR014710">
    <property type="entry name" value="RmlC-like_jellyroll"/>
</dbReference>
<gene>
    <name evidence="2" type="ORF">WQ57_06795</name>
</gene>
<evidence type="ECO:0000313" key="3">
    <source>
        <dbReference type="Proteomes" id="UP000034166"/>
    </source>
</evidence>
<name>A0A0M2T1J5_9BACI</name>
<evidence type="ECO:0000313" key="2">
    <source>
        <dbReference type="EMBL" id="KKK38695.1"/>
    </source>
</evidence>
<dbReference type="CDD" id="cd02219">
    <property type="entry name" value="cupin_YjlB-like"/>
    <property type="match status" value="1"/>
</dbReference>
<evidence type="ECO:0000259" key="1">
    <source>
        <dbReference type="Pfam" id="PF07883"/>
    </source>
</evidence>
<organism evidence="2 3">
    <name type="scientific">Mesobacillus campisalis</name>
    <dbReference type="NCBI Taxonomy" id="1408103"/>
    <lineage>
        <taxon>Bacteria</taxon>
        <taxon>Bacillati</taxon>
        <taxon>Bacillota</taxon>
        <taxon>Bacilli</taxon>
        <taxon>Bacillales</taxon>
        <taxon>Bacillaceae</taxon>
        <taxon>Mesobacillus</taxon>
    </lineage>
</organism>
<dbReference type="Proteomes" id="UP000034166">
    <property type="component" value="Unassembled WGS sequence"/>
</dbReference>
<dbReference type="EMBL" id="LAYY01000006">
    <property type="protein sequence ID" value="KKK38695.1"/>
    <property type="molecule type" value="Genomic_DNA"/>
</dbReference>
<dbReference type="PIRSF" id="PIRSF019307">
    <property type="entry name" value="UCP019307"/>
    <property type="match status" value="1"/>
</dbReference>
<dbReference type="SUPFAM" id="SSF51182">
    <property type="entry name" value="RmlC-like cupins"/>
    <property type="match status" value="1"/>
</dbReference>
<reference evidence="2 3" key="1">
    <citation type="submission" date="2015-04" db="EMBL/GenBank/DDBJ databases">
        <title>Taxonomic description and genome sequence of Bacillus campisalis sp. nov., a novel member of the genus Bacillus isolated from solar saltern.</title>
        <authorList>
            <person name="Mathan Kumar R."/>
            <person name="Kaur G."/>
            <person name="Kumar A."/>
            <person name="Singh N.K."/>
            <person name="Kaur N."/>
            <person name="Kumar N."/>
            <person name="Mayilraj S."/>
        </authorList>
    </citation>
    <scope>NUCLEOTIDE SEQUENCE [LARGE SCALE GENOMIC DNA]</scope>
    <source>
        <strain evidence="2 3">SA2-6</strain>
    </source>
</reference>